<feature type="compositionally biased region" description="Basic residues" evidence="1">
    <location>
        <begin position="1"/>
        <end position="11"/>
    </location>
</feature>
<name>A0ABR1JM43_9AGAR</name>
<proteinExistence type="predicted"/>
<feature type="compositionally biased region" description="Basic and acidic residues" evidence="1">
    <location>
        <begin position="193"/>
        <end position="204"/>
    </location>
</feature>
<organism evidence="2 3">
    <name type="scientific">Marasmiellus scandens</name>
    <dbReference type="NCBI Taxonomy" id="2682957"/>
    <lineage>
        <taxon>Eukaryota</taxon>
        <taxon>Fungi</taxon>
        <taxon>Dikarya</taxon>
        <taxon>Basidiomycota</taxon>
        <taxon>Agaricomycotina</taxon>
        <taxon>Agaricomycetes</taxon>
        <taxon>Agaricomycetidae</taxon>
        <taxon>Agaricales</taxon>
        <taxon>Marasmiineae</taxon>
        <taxon>Omphalotaceae</taxon>
        <taxon>Marasmiellus</taxon>
    </lineage>
</organism>
<sequence length="212" mass="22156">MPLFKSQKHSKHAEAEPIHHGRPTTNLNDDYDYDYSRGTGAGASAAAPMHHSGVTDTYPGPGTGVGREPHTRSSPVGSDARQGPAYSSSLGYGSGDPYSSAGVGHDKFGGGPAGIPPTHALNAGQATAGEHTGGSMTGKVEKTIGTMVGSRSLKEKGMMKEQEAQSLKMQSAELAEAERLEREALMRRERAVAHGAHPDMKHLGGVEPTGFQ</sequence>
<comment type="caution">
    <text evidence="2">The sequence shown here is derived from an EMBL/GenBank/DDBJ whole genome shotgun (WGS) entry which is preliminary data.</text>
</comment>
<protein>
    <submittedName>
        <fullName evidence="2">Uncharacterized protein</fullName>
    </submittedName>
</protein>
<gene>
    <name evidence="2" type="ORF">VKT23_007339</name>
</gene>
<dbReference type="EMBL" id="JBANRG010000010">
    <property type="protein sequence ID" value="KAK7462754.1"/>
    <property type="molecule type" value="Genomic_DNA"/>
</dbReference>
<feature type="region of interest" description="Disordered" evidence="1">
    <location>
        <begin position="1"/>
        <end position="111"/>
    </location>
</feature>
<evidence type="ECO:0000313" key="2">
    <source>
        <dbReference type="EMBL" id="KAK7462754.1"/>
    </source>
</evidence>
<accession>A0ABR1JM43</accession>
<keyword evidence="3" id="KW-1185">Reference proteome</keyword>
<evidence type="ECO:0000256" key="1">
    <source>
        <dbReference type="SAM" id="MobiDB-lite"/>
    </source>
</evidence>
<evidence type="ECO:0000313" key="3">
    <source>
        <dbReference type="Proteomes" id="UP001498398"/>
    </source>
</evidence>
<dbReference type="Proteomes" id="UP001498398">
    <property type="component" value="Unassembled WGS sequence"/>
</dbReference>
<reference evidence="2 3" key="1">
    <citation type="submission" date="2024-01" db="EMBL/GenBank/DDBJ databases">
        <title>A draft genome for the cacao thread blight pathogen Marasmiellus scandens.</title>
        <authorList>
            <person name="Baruah I.K."/>
            <person name="Leung J."/>
            <person name="Bukari Y."/>
            <person name="Amoako-Attah I."/>
            <person name="Meinhardt L.W."/>
            <person name="Bailey B.A."/>
            <person name="Cohen S.P."/>
        </authorList>
    </citation>
    <scope>NUCLEOTIDE SEQUENCE [LARGE SCALE GENOMIC DNA]</scope>
    <source>
        <strain evidence="2 3">GH-19</strain>
    </source>
</reference>
<feature type="region of interest" description="Disordered" evidence="1">
    <location>
        <begin position="193"/>
        <end position="212"/>
    </location>
</feature>